<dbReference type="CDD" id="cd00009">
    <property type="entry name" value="AAA"/>
    <property type="match status" value="1"/>
</dbReference>
<dbReference type="PRINTS" id="PR00819">
    <property type="entry name" value="CBXCFQXSUPER"/>
</dbReference>
<dbReference type="InterPro" id="IPR003593">
    <property type="entry name" value="AAA+_ATPase"/>
</dbReference>
<evidence type="ECO:0000256" key="2">
    <source>
        <dbReference type="ARBA" id="ARBA00022741"/>
    </source>
</evidence>
<dbReference type="InterPro" id="IPR003959">
    <property type="entry name" value="ATPase_AAA_core"/>
</dbReference>
<dbReference type="GO" id="GO:0016887">
    <property type="term" value="F:ATP hydrolysis activity"/>
    <property type="evidence" value="ECO:0007669"/>
    <property type="project" value="InterPro"/>
</dbReference>
<dbReference type="EMBL" id="MN738822">
    <property type="protein sequence ID" value="QHT37933.1"/>
    <property type="molecule type" value="Genomic_DNA"/>
</dbReference>
<evidence type="ECO:0000259" key="4">
    <source>
        <dbReference type="SMART" id="SM00382"/>
    </source>
</evidence>
<keyword evidence="3" id="KW-0067">ATP-binding</keyword>
<keyword evidence="2" id="KW-0547">Nucleotide-binding</keyword>
<dbReference type="Gene3D" id="3.40.50.300">
    <property type="entry name" value="P-loop containing nucleotide triphosphate hydrolases"/>
    <property type="match status" value="1"/>
</dbReference>
<reference evidence="5" key="1">
    <citation type="journal article" date="2020" name="Nature">
        <title>Giant virus diversity and host interactions through global metagenomics.</title>
        <authorList>
            <person name="Schulz F."/>
            <person name="Roux S."/>
            <person name="Paez-Espino D."/>
            <person name="Jungbluth S."/>
            <person name="Walsh D.A."/>
            <person name="Denef V.J."/>
            <person name="McMahon K.D."/>
            <person name="Konstantinidis K.T."/>
            <person name="Eloe-Fadrosh E.A."/>
            <person name="Kyrpides N.C."/>
            <person name="Woyke T."/>
        </authorList>
    </citation>
    <scope>NUCLEOTIDE SEQUENCE</scope>
    <source>
        <strain evidence="5">GVMAG-S-ERX556049-19</strain>
    </source>
</reference>
<dbReference type="InterPro" id="IPR050773">
    <property type="entry name" value="CbxX/CfxQ_RuBisCO_ESX"/>
</dbReference>
<evidence type="ECO:0000256" key="3">
    <source>
        <dbReference type="ARBA" id="ARBA00022840"/>
    </source>
</evidence>
<organism evidence="5">
    <name type="scientific">viral metagenome</name>
    <dbReference type="NCBI Taxonomy" id="1070528"/>
    <lineage>
        <taxon>unclassified sequences</taxon>
        <taxon>metagenomes</taxon>
        <taxon>organismal metagenomes</taxon>
    </lineage>
</organism>
<dbReference type="PANTHER" id="PTHR43392:SF2">
    <property type="entry name" value="AAA-TYPE ATPASE FAMILY PROTEIN _ ANKYRIN REPEAT FAMILY PROTEIN"/>
    <property type="match status" value="1"/>
</dbReference>
<evidence type="ECO:0000313" key="5">
    <source>
        <dbReference type="EMBL" id="QHT37933.1"/>
    </source>
</evidence>
<sequence length="396" mass="46586">MLNSSKRFVKYLDNYDKIHQKNYNNLLYHIRNEFNNYFKEGNELSEDNELFILNSPRKLKRVRSFEKGKKLFEKEIIKEKVDINDSIDNIQDLIEITEKYTVESSKQYNIDLEAIQKIKPDLIEINKFIGIGKLKQNVLNQLLYFLQDLHISSKGGDYKHTVIYGPPGTGKTEIARILGKMYSKIGVLKTNNFVKVTRQDLIAGYLGQTAIKTAKVIEEAKGGVLFIDEAYSLANSEKEDSFSKECLDTICECLSNYKDDLMVIIAGYEDELNNTFFRVNKGLESRFIWRFTMDPYNPEELMEIYNKIVMENEWKLKEDALSLEWFKKNSKQFTNYGRDMEQLFTYTKICHSRRIYGKNEEKKNIDKEDIVNGFKMFIDNRKEDKIDTSILYSLYC</sequence>
<dbReference type="GO" id="GO:0005524">
    <property type="term" value="F:ATP binding"/>
    <property type="evidence" value="ECO:0007669"/>
    <property type="project" value="UniProtKB-KW"/>
</dbReference>
<dbReference type="Pfam" id="PF00004">
    <property type="entry name" value="AAA"/>
    <property type="match status" value="1"/>
</dbReference>
<dbReference type="InterPro" id="IPR000641">
    <property type="entry name" value="CbxX/CfxQ"/>
</dbReference>
<proteinExistence type="inferred from homology"/>
<dbReference type="AlphaFoldDB" id="A0A6C0FBE4"/>
<accession>A0A6C0FBE4</accession>
<evidence type="ECO:0000256" key="1">
    <source>
        <dbReference type="ARBA" id="ARBA00010378"/>
    </source>
</evidence>
<dbReference type="SMART" id="SM00382">
    <property type="entry name" value="AAA"/>
    <property type="match status" value="1"/>
</dbReference>
<comment type="similarity">
    <text evidence="1">Belongs to the CbxX/CfxQ family.</text>
</comment>
<name>A0A6C0FBE4_9ZZZZ</name>
<feature type="domain" description="AAA+ ATPase" evidence="4">
    <location>
        <begin position="157"/>
        <end position="276"/>
    </location>
</feature>
<dbReference type="FunFam" id="3.40.50.300:FF:000216">
    <property type="entry name" value="Type VII secretion ATPase EccA"/>
    <property type="match status" value="1"/>
</dbReference>
<dbReference type="PANTHER" id="PTHR43392">
    <property type="entry name" value="AAA-TYPE ATPASE FAMILY PROTEIN / ANKYRIN REPEAT FAMILY PROTEIN"/>
    <property type="match status" value="1"/>
</dbReference>
<dbReference type="SUPFAM" id="SSF52540">
    <property type="entry name" value="P-loop containing nucleoside triphosphate hydrolases"/>
    <property type="match status" value="1"/>
</dbReference>
<protein>
    <recommendedName>
        <fullName evidence="4">AAA+ ATPase domain-containing protein</fullName>
    </recommendedName>
</protein>
<dbReference type="InterPro" id="IPR027417">
    <property type="entry name" value="P-loop_NTPase"/>
</dbReference>